<dbReference type="HOGENOM" id="CLU_000445_129_3_11"/>
<dbReference type="EMBL" id="CP000750">
    <property type="protein sequence ID" value="ABS01725.1"/>
    <property type="molecule type" value="Genomic_DNA"/>
</dbReference>
<dbReference type="Pfam" id="PF00563">
    <property type="entry name" value="EAL"/>
    <property type="match status" value="1"/>
</dbReference>
<feature type="transmembrane region" description="Helical" evidence="2">
    <location>
        <begin position="248"/>
        <end position="266"/>
    </location>
</feature>
<dbReference type="SMART" id="SM00267">
    <property type="entry name" value="GGDEF"/>
    <property type="match status" value="1"/>
</dbReference>
<evidence type="ECO:0000313" key="6">
    <source>
        <dbReference type="Proteomes" id="UP000001116"/>
    </source>
</evidence>
<dbReference type="OrthoDB" id="5179179at2"/>
<dbReference type="InterPro" id="IPR001633">
    <property type="entry name" value="EAL_dom"/>
</dbReference>
<feature type="transmembrane region" description="Helical" evidence="2">
    <location>
        <begin position="182"/>
        <end position="199"/>
    </location>
</feature>
<dbReference type="InterPro" id="IPR035919">
    <property type="entry name" value="EAL_sf"/>
</dbReference>
<keyword evidence="2" id="KW-1133">Transmembrane helix</keyword>
<dbReference type="Proteomes" id="UP000001116">
    <property type="component" value="Chromosome"/>
</dbReference>
<evidence type="ECO:0000259" key="3">
    <source>
        <dbReference type="PROSITE" id="PS50883"/>
    </source>
</evidence>
<protein>
    <submittedName>
        <fullName evidence="5">Diguanylate cyclase/phosphodiesterase</fullName>
    </submittedName>
</protein>
<dbReference type="PROSITE" id="PS50887">
    <property type="entry name" value="GGDEF"/>
    <property type="match status" value="1"/>
</dbReference>
<evidence type="ECO:0000256" key="2">
    <source>
        <dbReference type="SAM" id="Phobius"/>
    </source>
</evidence>
<dbReference type="CDD" id="cd01948">
    <property type="entry name" value="EAL"/>
    <property type="match status" value="1"/>
</dbReference>
<evidence type="ECO:0000256" key="1">
    <source>
        <dbReference type="SAM" id="MobiDB-lite"/>
    </source>
</evidence>
<feature type="domain" description="GGDEF" evidence="4">
    <location>
        <begin position="331"/>
        <end position="463"/>
    </location>
</feature>
<dbReference type="PROSITE" id="PS50883">
    <property type="entry name" value="EAL"/>
    <property type="match status" value="1"/>
</dbReference>
<dbReference type="STRING" id="266940.Krad_0235"/>
<evidence type="ECO:0000259" key="4">
    <source>
        <dbReference type="PROSITE" id="PS50887"/>
    </source>
</evidence>
<dbReference type="NCBIfam" id="TIGR00254">
    <property type="entry name" value="GGDEF"/>
    <property type="match status" value="1"/>
</dbReference>
<dbReference type="Gene3D" id="3.20.20.450">
    <property type="entry name" value="EAL domain"/>
    <property type="match status" value="1"/>
</dbReference>
<dbReference type="SMART" id="SM00052">
    <property type="entry name" value="EAL"/>
    <property type="match status" value="1"/>
</dbReference>
<organism evidence="5 6">
    <name type="scientific">Kineococcus radiotolerans (strain ATCC BAA-149 / DSM 14245 / SRS30216)</name>
    <dbReference type="NCBI Taxonomy" id="266940"/>
    <lineage>
        <taxon>Bacteria</taxon>
        <taxon>Bacillati</taxon>
        <taxon>Actinomycetota</taxon>
        <taxon>Actinomycetes</taxon>
        <taxon>Kineosporiales</taxon>
        <taxon>Kineosporiaceae</taxon>
        <taxon>Kineococcus</taxon>
    </lineage>
</organism>
<dbReference type="SUPFAM" id="SSF55073">
    <property type="entry name" value="Nucleotide cyclase"/>
    <property type="match status" value="1"/>
</dbReference>
<dbReference type="KEGG" id="kra:Krad_0235"/>
<dbReference type="PANTHER" id="PTHR44757:SF2">
    <property type="entry name" value="BIOFILM ARCHITECTURE MAINTENANCE PROTEIN MBAA"/>
    <property type="match status" value="1"/>
</dbReference>
<feature type="compositionally biased region" description="Low complexity" evidence="1">
    <location>
        <begin position="749"/>
        <end position="764"/>
    </location>
</feature>
<evidence type="ECO:0000313" key="5">
    <source>
        <dbReference type="EMBL" id="ABS01725.1"/>
    </source>
</evidence>
<feature type="transmembrane region" description="Helical" evidence="2">
    <location>
        <begin position="35"/>
        <end position="54"/>
    </location>
</feature>
<keyword evidence="2" id="KW-0812">Transmembrane</keyword>
<dbReference type="RefSeq" id="WP_012085452.1">
    <property type="nucleotide sequence ID" value="NC_009664.2"/>
</dbReference>
<keyword evidence="6" id="KW-1185">Reference proteome</keyword>
<feature type="transmembrane region" description="Helical" evidence="2">
    <location>
        <begin position="211"/>
        <end position="227"/>
    </location>
</feature>
<feature type="transmembrane region" description="Helical" evidence="2">
    <location>
        <begin position="123"/>
        <end position="144"/>
    </location>
</feature>
<feature type="compositionally biased region" description="Low complexity" evidence="1">
    <location>
        <begin position="727"/>
        <end position="742"/>
    </location>
</feature>
<dbReference type="InterPro" id="IPR029787">
    <property type="entry name" value="Nucleotide_cyclase"/>
</dbReference>
<gene>
    <name evidence="5" type="ordered locus">Krad_0235</name>
</gene>
<dbReference type="InterPro" id="IPR000160">
    <property type="entry name" value="GGDEF_dom"/>
</dbReference>
<feature type="transmembrane region" description="Helical" evidence="2">
    <location>
        <begin position="91"/>
        <end position="111"/>
    </location>
</feature>
<dbReference type="AlphaFoldDB" id="A6W4I6"/>
<proteinExistence type="predicted"/>
<dbReference type="eggNOG" id="COG5001">
    <property type="taxonomic scope" value="Bacteria"/>
</dbReference>
<dbReference type="SUPFAM" id="SSF141868">
    <property type="entry name" value="EAL domain-like"/>
    <property type="match status" value="1"/>
</dbReference>
<sequence>MIAPVPRTAHLTRVLAGATALGCAGVLLVPAWRSGAVVVASVLSVLLVAVGTAVHRPRGAAWPLLGLMLALWGAGGLLVQDRGHLDAWSTGLVWAGQAVAAGVVAHVGRSAARRSERSAGDRLDLVVTATVLALVAAQLVAVVVAGRGDAGGVAVATVDVVLLGVLVRFTLTRRGLSTSSRLLLVGALLTIAYDLTSALHGRRLALPGEPAQVLGVSCVLVLGLAALHPTMTRAFAAETFARGRRPSGALLGMLPLVLVPAATWGVARVSGVPGLPGWTVPVTGAVVAGLCLLRAAAALRSSEHLAEHDPLTDLANRRGLERAYDERDPGVPHSLLLIDLDEFKQVNDTHGHDVGDALLREVRDRLTGAAAPSGLVARLGGDEFVVLVPTADAEAVAQRVLNHLEAPVVVDHLVLRVGASVGLADDESPDGGLLPLAGLLTHADVAMYAAKGAGGGRVAPFHPDLRSAVAHRYTLGGEIRQLLAGRAPEVRHLEIHYQPLVDLRSGRAVGAEALVRWRHPLRGLLSPGEFLELVNDNDLDSTLDTVVLDDVLDQVARWRDQGRAVLPVSVNLTPDSLREEDLAARVLASLARAGVPAPLLHLEITEHERLHEDGPASRTLGLLHEAGVHVHLDDYGAGWTSLDYLRRFPVRLLKLDRSVVSTVTGDGAPLVAGVQAMAAALDLDVLAEGVETPGQRDRLLELGIRYGQGYLFSRPLPAAEYAEGFLPPADADGAADPAADPAGAPPAGRPRAAVSAAPSAPAAG</sequence>
<feature type="transmembrane region" description="Helical" evidence="2">
    <location>
        <begin position="150"/>
        <end position="170"/>
    </location>
</feature>
<name>A6W4I6_KINRD</name>
<feature type="transmembrane region" description="Helical" evidence="2">
    <location>
        <begin position="61"/>
        <end position="79"/>
    </location>
</feature>
<keyword evidence="2" id="KW-0472">Membrane</keyword>
<accession>A6W4I6</accession>
<dbReference type="Pfam" id="PF00990">
    <property type="entry name" value="GGDEF"/>
    <property type="match status" value="1"/>
</dbReference>
<dbReference type="CDD" id="cd01949">
    <property type="entry name" value="GGDEF"/>
    <property type="match status" value="1"/>
</dbReference>
<dbReference type="InterPro" id="IPR043128">
    <property type="entry name" value="Rev_trsase/Diguanyl_cyclase"/>
</dbReference>
<feature type="region of interest" description="Disordered" evidence="1">
    <location>
        <begin position="727"/>
        <end position="764"/>
    </location>
</feature>
<dbReference type="PANTHER" id="PTHR44757">
    <property type="entry name" value="DIGUANYLATE CYCLASE DGCP"/>
    <property type="match status" value="1"/>
</dbReference>
<reference evidence="6" key="1">
    <citation type="journal article" date="2008" name="PLoS ONE">
        <title>Survival in nuclear waste, extreme resistance, and potential applications gleaned from the genome sequence of Kineococcus radiotolerans SRS30216.</title>
        <authorList>
            <person name="Bagwell C.E."/>
            <person name="Bhat S."/>
            <person name="Hawkins G.M."/>
            <person name="Smith B.W."/>
            <person name="Biswas T."/>
            <person name="Hoover T.R."/>
            <person name="Saunders E."/>
            <person name="Han C.S."/>
            <person name="Tsodikov O.V."/>
            <person name="Shimkets L.J."/>
        </authorList>
    </citation>
    <scope>NUCLEOTIDE SEQUENCE [LARGE SCALE GENOMIC DNA]</scope>
    <source>
        <strain evidence="6">ATCC BAA-149 / DSM 14245 / SRS30216</strain>
    </source>
</reference>
<feature type="transmembrane region" description="Helical" evidence="2">
    <location>
        <begin position="12"/>
        <end position="29"/>
    </location>
</feature>
<dbReference type="InterPro" id="IPR052155">
    <property type="entry name" value="Biofilm_reg_signaling"/>
</dbReference>
<dbReference type="Gene3D" id="3.30.70.270">
    <property type="match status" value="1"/>
</dbReference>
<feature type="domain" description="EAL" evidence="3">
    <location>
        <begin position="472"/>
        <end position="729"/>
    </location>
</feature>